<proteinExistence type="predicted"/>
<dbReference type="AlphaFoldDB" id="A0A084VPQ6"/>
<accession>A0A084VPQ6</accession>
<reference evidence="3" key="2">
    <citation type="submission" date="2020-05" db="UniProtKB">
        <authorList>
            <consortium name="EnsemblMetazoa"/>
        </authorList>
    </citation>
    <scope>IDENTIFICATION</scope>
</reference>
<sequence length="124" mass="13360">MAPSPFPTLGDVPSRFRSKSALTNNGGRDNNDSLSTALDFISPGWRGQRAVPVRNPEQTELGVVVVPIGGPYLAPTKQLTTTPCSSHQRGHWEAVCVSSGRNANECHFLRLEYGGCSLLPPRTT</sequence>
<protein>
    <submittedName>
        <fullName evidence="2 3">Uncharacterized protein</fullName>
    </submittedName>
</protein>
<dbReference type="Proteomes" id="UP000030765">
    <property type="component" value="Unassembled WGS sequence"/>
</dbReference>
<evidence type="ECO:0000313" key="2">
    <source>
        <dbReference type="EMBL" id="KFB39950.1"/>
    </source>
</evidence>
<gene>
    <name evidence="2" type="ORF">ZHAS_00007333</name>
</gene>
<evidence type="ECO:0000256" key="1">
    <source>
        <dbReference type="SAM" id="MobiDB-lite"/>
    </source>
</evidence>
<dbReference type="VEuPathDB" id="VectorBase:ASIC007333"/>
<dbReference type="EnsemblMetazoa" id="ASIC007333-RA">
    <property type="protein sequence ID" value="ASIC007333-PA"/>
    <property type="gene ID" value="ASIC007333"/>
</dbReference>
<dbReference type="EMBL" id="ATLV01015024">
    <property type="status" value="NOT_ANNOTATED_CDS"/>
    <property type="molecule type" value="Genomic_DNA"/>
</dbReference>
<feature type="region of interest" description="Disordered" evidence="1">
    <location>
        <begin position="1"/>
        <end position="35"/>
    </location>
</feature>
<name>A0A084VPQ6_ANOSI</name>
<evidence type="ECO:0000313" key="4">
    <source>
        <dbReference type="Proteomes" id="UP000030765"/>
    </source>
</evidence>
<dbReference type="EMBL" id="KE524999">
    <property type="protein sequence ID" value="KFB39950.1"/>
    <property type="molecule type" value="Genomic_DNA"/>
</dbReference>
<reference evidence="2 4" key="1">
    <citation type="journal article" date="2014" name="BMC Genomics">
        <title>Genome sequence of Anopheles sinensis provides insight into genetics basis of mosquito competence for malaria parasites.</title>
        <authorList>
            <person name="Zhou D."/>
            <person name="Zhang D."/>
            <person name="Ding G."/>
            <person name="Shi L."/>
            <person name="Hou Q."/>
            <person name="Ye Y."/>
            <person name="Xu Y."/>
            <person name="Zhou H."/>
            <person name="Xiong C."/>
            <person name="Li S."/>
            <person name="Yu J."/>
            <person name="Hong S."/>
            <person name="Yu X."/>
            <person name="Zou P."/>
            <person name="Chen C."/>
            <person name="Chang X."/>
            <person name="Wang W."/>
            <person name="Lv Y."/>
            <person name="Sun Y."/>
            <person name="Ma L."/>
            <person name="Shen B."/>
            <person name="Zhu C."/>
        </authorList>
    </citation>
    <scope>NUCLEOTIDE SEQUENCE [LARGE SCALE GENOMIC DNA]</scope>
</reference>
<feature type="compositionally biased region" description="Polar residues" evidence="1">
    <location>
        <begin position="20"/>
        <end position="35"/>
    </location>
</feature>
<evidence type="ECO:0000313" key="3">
    <source>
        <dbReference type="EnsemblMetazoa" id="ASIC007333-PA"/>
    </source>
</evidence>
<keyword evidence="4" id="KW-1185">Reference proteome</keyword>
<organism evidence="2">
    <name type="scientific">Anopheles sinensis</name>
    <name type="common">Mosquito</name>
    <dbReference type="NCBI Taxonomy" id="74873"/>
    <lineage>
        <taxon>Eukaryota</taxon>
        <taxon>Metazoa</taxon>
        <taxon>Ecdysozoa</taxon>
        <taxon>Arthropoda</taxon>
        <taxon>Hexapoda</taxon>
        <taxon>Insecta</taxon>
        <taxon>Pterygota</taxon>
        <taxon>Neoptera</taxon>
        <taxon>Endopterygota</taxon>
        <taxon>Diptera</taxon>
        <taxon>Nematocera</taxon>
        <taxon>Culicoidea</taxon>
        <taxon>Culicidae</taxon>
        <taxon>Anophelinae</taxon>
        <taxon>Anopheles</taxon>
    </lineage>
</organism>